<reference evidence="3 4" key="1">
    <citation type="submission" date="2024-09" db="EMBL/GenBank/DDBJ databases">
        <authorList>
            <person name="Sun Q."/>
            <person name="Mori K."/>
        </authorList>
    </citation>
    <scope>NUCLEOTIDE SEQUENCE [LARGE SCALE GENOMIC DNA]</scope>
    <source>
        <strain evidence="3 4">TBRC 3947</strain>
    </source>
</reference>
<dbReference type="InterPro" id="IPR036265">
    <property type="entry name" value="HIT-like_sf"/>
</dbReference>
<comment type="caution">
    <text evidence="3">The sequence shown here is derived from an EMBL/GenBank/DDBJ whole genome shotgun (WGS) entry which is preliminary data.</text>
</comment>
<protein>
    <submittedName>
        <fullName evidence="3">HIT family protein</fullName>
        <ecNumber evidence="3">2.1.1.-</ecNumber>
    </submittedName>
</protein>
<feature type="short sequence motif" description="Histidine triad motif" evidence="1">
    <location>
        <begin position="91"/>
        <end position="95"/>
    </location>
</feature>
<evidence type="ECO:0000313" key="3">
    <source>
        <dbReference type="EMBL" id="MFC0533137.1"/>
    </source>
</evidence>
<dbReference type="GO" id="GO:0032259">
    <property type="term" value="P:methylation"/>
    <property type="evidence" value="ECO:0007669"/>
    <property type="project" value="UniProtKB-KW"/>
</dbReference>
<dbReference type="PRINTS" id="PR00332">
    <property type="entry name" value="HISTRIAD"/>
</dbReference>
<dbReference type="InterPro" id="IPR011146">
    <property type="entry name" value="HIT-like"/>
</dbReference>
<feature type="domain" description="HIT" evidence="2">
    <location>
        <begin position="8"/>
        <end position="106"/>
    </location>
</feature>
<organism evidence="3 4">
    <name type="scientific">Phytohabitans kaempferiae</name>
    <dbReference type="NCBI Taxonomy" id="1620943"/>
    <lineage>
        <taxon>Bacteria</taxon>
        <taxon>Bacillati</taxon>
        <taxon>Actinomycetota</taxon>
        <taxon>Actinomycetes</taxon>
        <taxon>Micromonosporales</taxon>
        <taxon>Micromonosporaceae</taxon>
    </lineage>
</organism>
<dbReference type="Proteomes" id="UP001589867">
    <property type="component" value="Unassembled WGS sequence"/>
</dbReference>
<gene>
    <name evidence="3" type="ORF">ACFFIA_36575</name>
</gene>
<dbReference type="SUPFAM" id="SSF54197">
    <property type="entry name" value="HIT-like"/>
    <property type="match status" value="1"/>
</dbReference>
<dbReference type="PROSITE" id="PS51084">
    <property type="entry name" value="HIT_2"/>
    <property type="match status" value="1"/>
</dbReference>
<dbReference type="PANTHER" id="PTHR47670">
    <property type="entry name" value="ADENYLYLSULFATASE HINT3"/>
    <property type="match status" value="1"/>
</dbReference>
<keyword evidence="4" id="KW-1185">Reference proteome</keyword>
<dbReference type="InterPro" id="IPR001310">
    <property type="entry name" value="Histidine_triad_HIT"/>
</dbReference>
<keyword evidence="3" id="KW-0808">Transferase</keyword>
<evidence type="ECO:0000259" key="2">
    <source>
        <dbReference type="PROSITE" id="PS51084"/>
    </source>
</evidence>
<evidence type="ECO:0000256" key="1">
    <source>
        <dbReference type="PROSITE-ProRule" id="PRU00464"/>
    </source>
</evidence>
<keyword evidence="3" id="KW-0489">Methyltransferase</keyword>
<accession>A0ABV6MEJ8</accession>
<dbReference type="Gene3D" id="3.30.428.10">
    <property type="entry name" value="HIT-like"/>
    <property type="match status" value="1"/>
</dbReference>
<evidence type="ECO:0000313" key="4">
    <source>
        <dbReference type="Proteomes" id="UP001589867"/>
    </source>
</evidence>
<dbReference type="RefSeq" id="WP_377260369.1">
    <property type="nucleotide sequence ID" value="NZ_JBHLUH010000079.1"/>
</dbReference>
<dbReference type="Pfam" id="PF01230">
    <property type="entry name" value="HIT"/>
    <property type="match status" value="1"/>
</dbReference>
<dbReference type="GO" id="GO:0008168">
    <property type="term" value="F:methyltransferase activity"/>
    <property type="evidence" value="ECO:0007669"/>
    <property type="project" value="UniProtKB-KW"/>
</dbReference>
<proteinExistence type="predicted"/>
<dbReference type="EC" id="2.1.1.-" evidence="3"/>
<dbReference type="PANTHER" id="PTHR47670:SF1">
    <property type="entry name" value="ADENYLYLSULFATASE HINT3"/>
    <property type="match status" value="1"/>
</dbReference>
<sequence>MTPDQLCVFCAIIAGTEPATIINRWPDAIAIVPRHPVTTGHLLVIPTVHVRDALQDPTVTGTCMSRAAQLARHACNLITSVGSPATQTVFHLHIHIVPRHSGDGLALPWHRPLLSPLGGA</sequence>
<dbReference type="EMBL" id="JBHLUH010000079">
    <property type="protein sequence ID" value="MFC0533137.1"/>
    <property type="molecule type" value="Genomic_DNA"/>
</dbReference>
<name>A0ABV6MEJ8_9ACTN</name>